<dbReference type="Gene3D" id="6.10.140.2220">
    <property type="match status" value="1"/>
</dbReference>
<dbReference type="Pfam" id="PF01753">
    <property type="entry name" value="zf-MYND"/>
    <property type="match status" value="1"/>
</dbReference>
<dbReference type="EMBL" id="UZAL01040862">
    <property type="protein sequence ID" value="VDP77678.1"/>
    <property type="molecule type" value="Genomic_DNA"/>
</dbReference>
<keyword evidence="2" id="KW-1185">Reference proteome</keyword>
<sequence length="92" mass="10720">MTLAGVVYMKEASYVHSISNSKLSKYCDGCLKSIPNLWSCSSCKIMMYCSRDCQRLMWRVHKLECKQYIKYGRFPIAPVRLILRIISMQVCL</sequence>
<reference evidence="1 2" key="1">
    <citation type="submission" date="2018-11" db="EMBL/GenBank/DDBJ databases">
        <authorList>
            <consortium name="Pathogen Informatics"/>
        </authorList>
    </citation>
    <scope>NUCLEOTIDE SEQUENCE [LARGE SCALE GENOMIC DNA]</scope>
    <source>
        <strain>Denwood</strain>
        <strain evidence="2">Zambia</strain>
    </source>
</reference>
<dbReference type="Proteomes" id="UP000269396">
    <property type="component" value="Unassembled WGS sequence"/>
</dbReference>
<dbReference type="STRING" id="31246.A0A183PWB8"/>
<dbReference type="AlphaFoldDB" id="A0A183PWB8"/>
<accession>A0A183PWB8</accession>
<protein>
    <submittedName>
        <fullName evidence="1">Uncharacterized protein</fullName>
    </submittedName>
</protein>
<evidence type="ECO:0000313" key="2">
    <source>
        <dbReference type="Proteomes" id="UP000269396"/>
    </source>
</evidence>
<gene>
    <name evidence="1" type="ORF">SMTD_LOCUS18654</name>
</gene>
<name>A0A183PWB8_9TREM</name>
<dbReference type="SUPFAM" id="SSF144232">
    <property type="entry name" value="HIT/MYND zinc finger-like"/>
    <property type="match status" value="1"/>
</dbReference>
<dbReference type="InterPro" id="IPR002893">
    <property type="entry name" value="Znf_MYND"/>
</dbReference>
<dbReference type="PROSITE" id="PS01360">
    <property type="entry name" value="ZF_MYND_1"/>
    <property type="match status" value="1"/>
</dbReference>
<dbReference type="PROSITE" id="PS50865">
    <property type="entry name" value="ZF_MYND_2"/>
    <property type="match status" value="1"/>
</dbReference>
<evidence type="ECO:0000313" key="1">
    <source>
        <dbReference type="EMBL" id="VDP77678.1"/>
    </source>
</evidence>
<proteinExistence type="predicted"/>
<organism evidence="1 2">
    <name type="scientific">Schistosoma mattheei</name>
    <dbReference type="NCBI Taxonomy" id="31246"/>
    <lineage>
        <taxon>Eukaryota</taxon>
        <taxon>Metazoa</taxon>
        <taxon>Spiralia</taxon>
        <taxon>Lophotrochozoa</taxon>
        <taxon>Platyhelminthes</taxon>
        <taxon>Trematoda</taxon>
        <taxon>Digenea</taxon>
        <taxon>Strigeidida</taxon>
        <taxon>Schistosomatoidea</taxon>
        <taxon>Schistosomatidae</taxon>
        <taxon>Schistosoma</taxon>
    </lineage>
</organism>